<dbReference type="EnsemblProtists" id="HpaT801220">
    <property type="protein sequence ID" value="HpaP801220"/>
    <property type="gene ID" value="HpaG801220"/>
</dbReference>
<name>M4B4M1_HYAAE</name>
<evidence type="ECO:0000313" key="2">
    <source>
        <dbReference type="Proteomes" id="UP000011713"/>
    </source>
</evidence>
<evidence type="ECO:0000313" key="1">
    <source>
        <dbReference type="EnsemblProtists" id="HpaP801220"/>
    </source>
</evidence>
<dbReference type="HOGENOM" id="CLU_2563321_0_0_1"/>
<dbReference type="Proteomes" id="UP000011713">
    <property type="component" value="Unassembled WGS sequence"/>
</dbReference>
<proteinExistence type="predicted"/>
<dbReference type="EMBL" id="JH598325">
    <property type="status" value="NOT_ANNOTATED_CDS"/>
    <property type="molecule type" value="Genomic_DNA"/>
</dbReference>
<organism evidence="1 2">
    <name type="scientific">Hyaloperonospora arabidopsidis (strain Emoy2)</name>
    <name type="common">Downy mildew agent</name>
    <name type="synonym">Peronospora arabidopsidis</name>
    <dbReference type="NCBI Taxonomy" id="559515"/>
    <lineage>
        <taxon>Eukaryota</taxon>
        <taxon>Sar</taxon>
        <taxon>Stramenopiles</taxon>
        <taxon>Oomycota</taxon>
        <taxon>Peronosporomycetes</taxon>
        <taxon>Peronosporales</taxon>
        <taxon>Peronosporaceae</taxon>
        <taxon>Hyaloperonospora</taxon>
    </lineage>
</organism>
<dbReference type="VEuPathDB" id="FungiDB:HpaG801220"/>
<accession>M4B4M1</accession>
<dbReference type="InParanoid" id="M4B4M1"/>
<reference evidence="1" key="2">
    <citation type="submission" date="2015-06" db="UniProtKB">
        <authorList>
            <consortium name="EnsemblProtists"/>
        </authorList>
    </citation>
    <scope>IDENTIFICATION</scope>
    <source>
        <strain evidence="1">Emoy2</strain>
    </source>
</reference>
<protein>
    <submittedName>
        <fullName evidence="1">Uncharacterized protein</fullName>
    </submittedName>
</protein>
<keyword evidence="2" id="KW-1185">Reference proteome</keyword>
<reference evidence="2" key="1">
    <citation type="journal article" date="2010" name="Science">
        <title>Signatures of adaptation to obligate biotrophy in the Hyaloperonospora arabidopsidis genome.</title>
        <authorList>
            <person name="Baxter L."/>
            <person name="Tripathy S."/>
            <person name="Ishaque N."/>
            <person name="Boot N."/>
            <person name="Cabral A."/>
            <person name="Kemen E."/>
            <person name="Thines M."/>
            <person name="Ah-Fong A."/>
            <person name="Anderson R."/>
            <person name="Badejoko W."/>
            <person name="Bittner-Eddy P."/>
            <person name="Boore J.L."/>
            <person name="Chibucos M.C."/>
            <person name="Coates M."/>
            <person name="Dehal P."/>
            <person name="Delehaunty K."/>
            <person name="Dong S."/>
            <person name="Downton P."/>
            <person name="Dumas B."/>
            <person name="Fabro G."/>
            <person name="Fronick C."/>
            <person name="Fuerstenberg S.I."/>
            <person name="Fulton L."/>
            <person name="Gaulin E."/>
            <person name="Govers F."/>
            <person name="Hughes L."/>
            <person name="Humphray S."/>
            <person name="Jiang R.H."/>
            <person name="Judelson H."/>
            <person name="Kamoun S."/>
            <person name="Kyung K."/>
            <person name="Meijer H."/>
            <person name="Minx P."/>
            <person name="Morris P."/>
            <person name="Nelson J."/>
            <person name="Phuntumart V."/>
            <person name="Qutob D."/>
            <person name="Rehmany A."/>
            <person name="Rougon-Cardoso A."/>
            <person name="Ryden P."/>
            <person name="Torto-Alalibo T."/>
            <person name="Studholme D."/>
            <person name="Wang Y."/>
            <person name="Win J."/>
            <person name="Wood J."/>
            <person name="Clifton S.W."/>
            <person name="Rogers J."/>
            <person name="Van den Ackerveken G."/>
            <person name="Jones J.D."/>
            <person name="McDowell J.M."/>
            <person name="Beynon J."/>
            <person name="Tyler B.M."/>
        </authorList>
    </citation>
    <scope>NUCLEOTIDE SEQUENCE [LARGE SCALE GENOMIC DNA]</scope>
    <source>
        <strain evidence="2">Emoy2</strain>
    </source>
</reference>
<dbReference type="AlphaFoldDB" id="M4B4M1"/>
<sequence>MVPLQLMASRGLLHVRTKSITKIDVVATIFSQCSLACNNYSPKLLQRSLPVQYLCSKHHITSTINISAHQRQEHYDSFVTWI</sequence>